<name>A0A1E3NT77_9ASCO</name>
<dbReference type="InterPro" id="IPR018865">
    <property type="entry name" value="STK19-like"/>
</dbReference>
<gene>
    <name evidence="2" type="ORF">PICMEDRAFT_70375</name>
</gene>
<evidence type="ECO:0000313" key="2">
    <source>
        <dbReference type="EMBL" id="ODQ48763.1"/>
    </source>
</evidence>
<feature type="region of interest" description="Disordered" evidence="1">
    <location>
        <begin position="1"/>
        <end position="51"/>
    </location>
</feature>
<feature type="compositionally biased region" description="Basic and acidic residues" evidence="1">
    <location>
        <begin position="31"/>
        <end position="49"/>
    </location>
</feature>
<proteinExistence type="predicted"/>
<dbReference type="RefSeq" id="XP_019019876.1">
    <property type="nucleotide sequence ID" value="XM_019163624.1"/>
</dbReference>
<accession>A0A1E3NT77</accession>
<organism evidence="2 3">
    <name type="scientific">Pichia membranifaciens NRRL Y-2026</name>
    <dbReference type="NCBI Taxonomy" id="763406"/>
    <lineage>
        <taxon>Eukaryota</taxon>
        <taxon>Fungi</taxon>
        <taxon>Dikarya</taxon>
        <taxon>Ascomycota</taxon>
        <taxon>Saccharomycotina</taxon>
        <taxon>Pichiomycetes</taxon>
        <taxon>Pichiales</taxon>
        <taxon>Pichiaceae</taxon>
        <taxon>Pichia</taxon>
    </lineage>
</organism>
<dbReference type="EMBL" id="KV454001">
    <property type="protein sequence ID" value="ODQ48763.1"/>
    <property type="molecule type" value="Genomic_DNA"/>
</dbReference>
<dbReference type="Pfam" id="PF10494">
    <property type="entry name" value="Stk19"/>
    <property type="match status" value="1"/>
</dbReference>
<dbReference type="GeneID" id="30180311"/>
<protein>
    <submittedName>
        <fullName evidence="2">Uncharacterized protein</fullName>
    </submittedName>
</protein>
<reference evidence="2 3" key="1">
    <citation type="journal article" date="2016" name="Proc. Natl. Acad. Sci. U.S.A.">
        <title>Comparative genomics of biotechnologically important yeasts.</title>
        <authorList>
            <person name="Riley R."/>
            <person name="Haridas S."/>
            <person name="Wolfe K.H."/>
            <person name="Lopes M.R."/>
            <person name="Hittinger C.T."/>
            <person name="Goeker M."/>
            <person name="Salamov A.A."/>
            <person name="Wisecaver J.H."/>
            <person name="Long T.M."/>
            <person name="Calvey C.H."/>
            <person name="Aerts A.L."/>
            <person name="Barry K.W."/>
            <person name="Choi C."/>
            <person name="Clum A."/>
            <person name="Coughlan A.Y."/>
            <person name="Deshpande S."/>
            <person name="Douglass A.P."/>
            <person name="Hanson S.J."/>
            <person name="Klenk H.-P."/>
            <person name="LaButti K.M."/>
            <person name="Lapidus A."/>
            <person name="Lindquist E.A."/>
            <person name="Lipzen A.M."/>
            <person name="Meier-Kolthoff J.P."/>
            <person name="Ohm R.A."/>
            <person name="Otillar R.P."/>
            <person name="Pangilinan J.L."/>
            <person name="Peng Y."/>
            <person name="Rokas A."/>
            <person name="Rosa C.A."/>
            <person name="Scheuner C."/>
            <person name="Sibirny A.A."/>
            <person name="Slot J.C."/>
            <person name="Stielow J.B."/>
            <person name="Sun H."/>
            <person name="Kurtzman C.P."/>
            <person name="Blackwell M."/>
            <person name="Grigoriev I.V."/>
            <person name="Jeffries T.W."/>
        </authorList>
    </citation>
    <scope>NUCLEOTIDE SEQUENCE [LARGE SCALE GENOMIC DNA]</scope>
    <source>
        <strain evidence="2 3">NRRL Y-2026</strain>
    </source>
</reference>
<evidence type="ECO:0000313" key="3">
    <source>
        <dbReference type="Proteomes" id="UP000094455"/>
    </source>
</evidence>
<dbReference type="AlphaFoldDB" id="A0A1E3NT77"/>
<keyword evidence="3" id="KW-1185">Reference proteome</keyword>
<dbReference type="Proteomes" id="UP000094455">
    <property type="component" value="Unassembled WGS sequence"/>
</dbReference>
<dbReference type="OrthoDB" id="3980126at2759"/>
<evidence type="ECO:0000256" key="1">
    <source>
        <dbReference type="SAM" id="MobiDB-lite"/>
    </source>
</evidence>
<feature type="compositionally biased region" description="Basic and acidic residues" evidence="1">
    <location>
        <begin position="1"/>
        <end position="12"/>
    </location>
</feature>
<sequence length="375" mass="40636">MARSESLRERLVRLRSKTAKRGAGTGASSRASRDGGSELDSAPRKKSFFDDDEHTQATLVEAPENALPNMHFPGVDTGRPATRASVLTVARRLAGAYLFPQLGVGVGTGLLSQTSKTARISRQYPHVLVQDQLYAVFGGQQTLVDRLVCELVADGDLRVLDMNYENFGFTVLVPGDEFLRTTTANFRESEAPLRDRYVELLAADPAATQIAASDLLDADIGFSTLISRGLICISAAEAGGTGVYNITLPHLGGLLRVVKSSCKWIAALTAKTREHMVLASVLRERWFRPYVPPKTQTKKPSDADAHAAFKREYYTTDRVGTAQHKPDATGPGVNIVKFRGVGLDWVLALMVGAGLLESYESPVGLVYRSTGKALE</sequence>